<dbReference type="Proteomes" id="UP000027730">
    <property type="component" value="Unassembled WGS sequence"/>
</dbReference>
<dbReference type="EMBL" id="KL584737">
    <property type="protein sequence ID" value="KEQ68160.1"/>
    <property type="molecule type" value="Genomic_DNA"/>
</dbReference>
<dbReference type="PROSITE" id="PS00463">
    <property type="entry name" value="ZN2_CY6_FUNGAL_1"/>
    <property type="match status" value="1"/>
</dbReference>
<dbReference type="OrthoDB" id="4151048at2759"/>
<dbReference type="GO" id="GO:0008270">
    <property type="term" value="F:zinc ion binding"/>
    <property type="evidence" value="ECO:0007669"/>
    <property type="project" value="InterPro"/>
</dbReference>
<organism evidence="4 5">
    <name type="scientific">Aureobasidium namibiae CBS 147.97</name>
    <dbReference type="NCBI Taxonomy" id="1043004"/>
    <lineage>
        <taxon>Eukaryota</taxon>
        <taxon>Fungi</taxon>
        <taxon>Dikarya</taxon>
        <taxon>Ascomycota</taxon>
        <taxon>Pezizomycotina</taxon>
        <taxon>Dothideomycetes</taxon>
        <taxon>Dothideomycetidae</taxon>
        <taxon>Dothideales</taxon>
        <taxon>Saccotheciaceae</taxon>
        <taxon>Aureobasidium</taxon>
    </lineage>
</organism>
<dbReference type="InterPro" id="IPR001138">
    <property type="entry name" value="Zn2Cys6_DnaBD"/>
</dbReference>
<feature type="region of interest" description="Disordered" evidence="2">
    <location>
        <begin position="1"/>
        <end position="21"/>
    </location>
</feature>
<dbReference type="SMART" id="SM00066">
    <property type="entry name" value="GAL4"/>
    <property type="match status" value="1"/>
</dbReference>
<dbReference type="Pfam" id="PF00172">
    <property type="entry name" value="Zn_clus"/>
    <property type="match status" value="1"/>
</dbReference>
<dbReference type="PANTHER" id="PTHR47655:SF3">
    <property type="entry name" value="ZN(II)2CYS6 TRANSCRIPTION FACTOR (EUROFUNG)"/>
    <property type="match status" value="1"/>
</dbReference>
<dbReference type="GeneID" id="25412752"/>
<reference evidence="4 5" key="1">
    <citation type="journal article" date="2014" name="BMC Genomics">
        <title>Genome sequencing of four Aureobasidium pullulans varieties: biotechnological potential, stress tolerance, and description of new species.</title>
        <authorList>
            <person name="Gostin Ar C."/>
            <person name="Ohm R.A."/>
            <person name="Kogej T."/>
            <person name="Sonjak S."/>
            <person name="Turk M."/>
            <person name="Zajc J."/>
            <person name="Zalar P."/>
            <person name="Grube M."/>
            <person name="Sun H."/>
            <person name="Han J."/>
            <person name="Sharma A."/>
            <person name="Chiniquy J."/>
            <person name="Ngan C.Y."/>
            <person name="Lipzen A."/>
            <person name="Barry K."/>
            <person name="Grigoriev I.V."/>
            <person name="Gunde-Cimerman N."/>
        </authorList>
    </citation>
    <scope>NUCLEOTIDE SEQUENCE [LARGE SCALE GENOMIC DNA]</scope>
    <source>
        <strain evidence="4 5">CBS 147.97</strain>
    </source>
</reference>
<dbReference type="InterPro" id="IPR052783">
    <property type="entry name" value="Metabolic/Drug-Res_Regulator"/>
</dbReference>
<feature type="non-terminal residue" evidence="4">
    <location>
        <position position="133"/>
    </location>
</feature>
<accession>A0A074W4X3</accession>
<proteinExistence type="predicted"/>
<dbReference type="PANTHER" id="PTHR47655">
    <property type="entry name" value="QUINIC ACID UTILIZATION ACTIVATOR"/>
    <property type="match status" value="1"/>
</dbReference>
<dbReference type="InterPro" id="IPR036864">
    <property type="entry name" value="Zn2-C6_fun-type_DNA-bd_sf"/>
</dbReference>
<protein>
    <recommendedName>
        <fullName evidence="3">Zn(2)-C6 fungal-type domain-containing protein</fullName>
    </recommendedName>
</protein>
<gene>
    <name evidence="4" type="ORF">M436DRAFT_59040</name>
</gene>
<dbReference type="RefSeq" id="XP_013422326.1">
    <property type="nucleotide sequence ID" value="XM_013566872.1"/>
</dbReference>
<evidence type="ECO:0000256" key="2">
    <source>
        <dbReference type="SAM" id="MobiDB-lite"/>
    </source>
</evidence>
<dbReference type="PROSITE" id="PS50048">
    <property type="entry name" value="ZN2_CY6_FUNGAL_2"/>
    <property type="match status" value="1"/>
</dbReference>
<sequence length="133" mass="14905">MPRKSSHTDESLGDLSKQRASKACNRCRAKKAKCSGGYPCSKCKSSDAVCIFGYARKSKRKTFPEHYVRALEMQQFKLVAGLQTMYFMLLAANSWPGPQLAKREGNPLTHDILESLGLLESDQDEDLEPDMDD</sequence>
<evidence type="ECO:0000313" key="5">
    <source>
        <dbReference type="Proteomes" id="UP000027730"/>
    </source>
</evidence>
<dbReference type="CDD" id="cd00067">
    <property type="entry name" value="GAL4"/>
    <property type="match status" value="1"/>
</dbReference>
<feature type="domain" description="Zn(2)-C6 fungal-type" evidence="3">
    <location>
        <begin position="23"/>
        <end position="52"/>
    </location>
</feature>
<evidence type="ECO:0000259" key="3">
    <source>
        <dbReference type="PROSITE" id="PS50048"/>
    </source>
</evidence>
<keyword evidence="5" id="KW-1185">Reference proteome</keyword>
<dbReference type="STRING" id="1043004.A0A074W4X3"/>
<name>A0A074W4X3_9PEZI</name>
<evidence type="ECO:0000256" key="1">
    <source>
        <dbReference type="ARBA" id="ARBA00023242"/>
    </source>
</evidence>
<evidence type="ECO:0000313" key="4">
    <source>
        <dbReference type="EMBL" id="KEQ68160.1"/>
    </source>
</evidence>
<dbReference type="HOGENOM" id="CLU_133350_0_0_1"/>
<dbReference type="AlphaFoldDB" id="A0A074W4X3"/>
<keyword evidence="1" id="KW-0539">Nucleus</keyword>
<dbReference type="SUPFAM" id="SSF57701">
    <property type="entry name" value="Zn2/Cys6 DNA-binding domain"/>
    <property type="match status" value="1"/>
</dbReference>
<dbReference type="Gene3D" id="4.10.240.10">
    <property type="entry name" value="Zn(2)-C6 fungal-type DNA-binding domain"/>
    <property type="match status" value="1"/>
</dbReference>
<feature type="compositionally biased region" description="Basic and acidic residues" evidence="2">
    <location>
        <begin position="1"/>
        <end position="10"/>
    </location>
</feature>
<dbReference type="GO" id="GO:0000981">
    <property type="term" value="F:DNA-binding transcription factor activity, RNA polymerase II-specific"/>
    <property type="evidence" value="ECO:0007669"/>
    <property type="project" value="InterPro"/>
</dbReference>